<dbReference type="InterPro" id="IPR018973">
    <property type="entry name" value="MZB"/>
</dbReference>
<keyword evidence="5" id="KW-0378">Hydrolase</keyword>
<dbReference type="CDD" id="cd17923">
    <property type="entry name" value="DEXHc_Hrq1-like"/>
    <property type="match status" value="1"/>
</dbReference>
<keyword evidence="1" id="KW-0547">Nucleotide-binding</keyword>
<reference evidence="5" key="1">
    <citation type="submission" date="2015-07" db="EMBL/GenBank/DDBJ databases">
        <title>Draft Genome Sequences of Anaerolinea thermolimosa IMO-1, Bellilinea caldifistulae GOMI-1, Leptolinea tardivitalis YMTK-2, Levilinea saccharolytica KIBI-1,Longilinea arvoryzae KOME-1, Previously Described as Members of the Anaerolineaceae (Chloroflexi).</title>
        <authorList>
            <person name="Sekiguchi Y."/>
            <person name="Ohashi A."/>
            <person name="Matsuura N."/>
            <person name="Tourlousse M.D."/>
        </authorList>
    </citation>
    <scope>NUCLEOTIDE SEQUENCE [LARGE SCALE GENOMIC DNA]</scope>
    <source>
        <strain evidence="5">KOME-1</strain>
    </source>
</reference>
<dbReference type="Gene3D" id="3.40.50.300">
    <property type="entry name" value="P-loop containing nucleotide triphosphate hydrolases"/>
    <property type="match status" value="2"/>
</dbReference>
<sequence length="825" mass="91396">MNENIVHWTVTPPHAAGLFPMPAGLAPALRDALEKLGYRGLYSHQIQAYQHLRLGQNAVVSTSTASGKTLCYNLPVFDALFRDPSARAIYIFPTKALAHDQEETLTQLDEQIGRVIPVGAYDGDTPTAHRAFIRSNAHILLTNPDMLHTGILPQHTSWAEFFRNLRFVVLDELHIYRGVFGSHVANVIRRLKRVAAHYGAHPQFILTSATISNPQELAERLVEEKCALVDEDSSPNGQKNFILYNPPIIDPDLGIRSSASSEGVRLAGDLLAYRVQTILFARARRSVEMILRALHDRYPKESGQIHGYRSGYLASERRAIERGLRSGNVRAVVATSALELGIDIGGMDASIVIGYPGTVASLRQQIGRAGRRRGTSVGVLVASAAPIDQYLMQHPEFAIERSPENALINPDNPLILLQHIRCAAFELPFKPGEKLGSIAWDTLKEFLDILEQAGVLHSAASRYYWVADQYPAQDVSLRNATAQNVILRVEGEEESHVIGTIDQLSATWMVHPGAIYLHEGQSYRVKSLDLENSEARLAPSGEEYFTEPKNQTEVEKISIIESAPTLNGEKTWGEIRVTTQVVGFRKIHWITRETLGQETLDLPPNQLRTTGYWFTLQDEAIEYLRQNQLWTNDVNDYGPNWNALRQIVRQRDHFTCQMCGAVETDRAHHVHHKIPLRSFASLEQANALDNLITLCPSCHRKAELVVKIRSGLSGVRYVLNQLAPLFVMCDTEDLGAVSDIQSPLADGRPAVLLYDQVPAGIGLSEALYHMHDRLLNEAMGLVSRCPCQDGCPSCVGPGGENGAGGKQEALALLQVLTRGEQLVVT</sequence>
<dbReference type="InterPro" id="IPR014001">
    <property type="entry name" value="Helicase_ATP-bd"/>
</dbReference>
<dbReference type="Pfam" id="PF22982">
    <property type="entry name" value="WHD_HRQ1"/>
    <property type="match status" value="1"/>
</dbReference>
<dbReference type="InterPro" id="IPR011545">
    <property type="entry name" value="DEAD/DEAH_box_helicase_dom"/>
</dbReference>
<dbReference type="RefSeq" id="WP_172797861.1">
    <property type="nucleotide sequence ID" value="NZ_DF967972.1"/>
</dbReference>
<organism evidence="5">
    <name type="scientific">Longilinea arvoryzae</name>
    <dbReference type="NCBI Taxonomy" id="360412"/>
    <lineage>
        <taxon>Bacteria</taxon>
        <taxon>Bacillati</taxon>
        <taxon>Chloroflexota</taxon>
        <taxon>Anaerolineae</taxon>
        <taxon>Anaerolineales</taxon>
        <taxon>Anaerolineaceae</taxon>
        <taxon>Longilinea</taxon>
    </lineage>
</organism>
<evidence type="ECO:0000256" key="2">
    <source>
        <dbReference type="ARBA" id="ARBA00022840"/>
    </source>
</evidence>
<keyword evidence="6" id="KW-1185">Reference proteome</keyword>
<dbReference type="SMART" id="SM00490">
    <property type="entry name" value="HELICc"/>
    <property type="match status" value="1"/>
</dbReference>
<dbReference type="CDD" id="cd00085">
    <property type="entry name" value="HNHc"/>
    <property type="match status" value="1"/>
</dbReference>
<dbReference type="InterPro" id="IPR002711">
    <property type="entry name" value="HNH"/>
</dbReference>
<dbReference type="Pfam" id="PF00270">
    <property type="entry name" value="DEAD"/>
    <property type="match status" value="1"/>
</dbReference>
<dbReference type="STRING" id="360412.LARV_02464"/>
<accession>A0A0S7BKD8</accession>
<dbReference type="PANTHER" id="PTHR47957:SF3">
    <property type="entry name" value="ATP-DEPENDENT HELICASE HRQ1"/>
    <property type="match status" value="1"/>
</dbReference>
<dbReference type="PROSITE" id="PS51194">
    <property type="entry name" value="HELICASE_CTER"/>
    <property type="match status" value="1"/>
</dbReference>
<dbReference type="Gene3D" id="1.10.30.50">
    <property type="match status" value="1"/>
</dbReference>
<dbReference type="GO" id="GO:0005524">
    <property type="term" value="F:ATP binding"/>
    <property type="evidence" value="ECO:0007669"/>
    <property type="project" value="UniProtKB-KW"/>
</dbReference>
<dbReference type="GO" id="GO:0004519">
    <property type="term" value="F:endonuclease activity"/>
    <property type="evidence" value="ECO:0007669"/>
    <property type="project" value="InterPro"/>
</dbReference>
<dbReference type="InterPro" id="IPR001650">
    <property type="entry name" value="Helicase_C-like"/>
</dbReference>
<dbReference type="CDD" id="cd18797">
    <property type="entry name" value="SF2_C_Hrq"/>
    <property type="match status" value="1"/>
</dbReference>
<gene>
    <name evidence="5" type="ORF">LARV_02464</name>
</gene>
<dbReference type="Pfam" id="PF01844">
    <property type="entry name" value="HNH"/>
    <property type="match status" value="1"/>
</dbReference>
<evidence type="ECO:0000313" key="5">
    <source>
        <dbReference type="EMBL" id="GAP14690.1"/>
    </source>
</evidence>
<evidence type="ECO:0000313" key="6">
    <source>
        <dbReference type="Proteomes" id="UP000055060"/>
    </source>
</evidence>
<dbReference type="EMBL" id="DF967972">
    <property type="protein sequence ID" value="GAP14690.1"/>
    <property type="molecule type" value="Genomic_DNA"/>
</dbReference>
<feature type="domain" description="Helicase ATP-binding" evidence="3">
    <location>
        <begin position="49"/>
        <end position="229"/>
    </location>
</feature>
<dbReference type="GO" id="GO:0043138">
    <property type="term" value="F:3'-5' DNA helicase activity"/>
    <property type="evidence" value="ECO:0007669"/>
    <property type="project" value="TreeGrafter"/>
</dbReference>
<dbReference type="SMART" id="SM00507">
    <property type="entry name" value="HNHc"/>
    <property type="match status" value="1"/>
</dbReference>
<dbReference type="GO" id="GO:0003676">
    <property type="term" value="F:nucleic acid binding"/>
    <property type="evidence" value="ECO:0007669"/>
    <property type="project" value="InterPro"/>
</dbReference>
<dbReference type="InterPro" id="IPR055227">
    <property type="entry name" value="HRQ1_WHD"/>
</dbReference>
<evidence type="ECO:0000259" key="3">
    <source>
        <dbReference type="PROSITE" id="PS51192"/>
    </source>
</evidence>
<dbReference type="Pfam" id="PF00271">
    <property type="entry name" value="Helicase_C"/>
    <property type="match status" value="1"/>
</dbReference>
<keyword evidence="5" id="KW-0347">Helicase</keyword>
<dbReference type="PROSITE" id="PS51192">
    <property type="entry name" value="HELICASE_ATP_BIND_1"/>
    <property type="match status" value="1"/>
</dbReference>
<dbReference type="PANTHER" id="PTHR47957">
    <property type="entry name" value="ATP-DEPENDENT HELICASE HRQ1"/>
    <property type="match status" value="1"/>
</dbReference>
<proteinExistence type="predicted"/>
<dbReference type="Proteomes" id="UP000055060">
    <property type="component" value="Unassembled WGS sequence"/>
</dbReference>
<dbReference type="SMART" id="SM00487">
    <property type="entry name" value="DEXDc"/>
    <property type="match status" value="1"/>
</dbReference>
<dbReference type="Pfam" id="PF09369">
    <property type="entry name" value="MZB"/>
    <property type="match status" value="1"/>
</dbReference>
<dbReference type="AlphaFoldDB" id="A0A0S7BKD8"/>
<protein>
    <submittedName>
        <fullName evidence="5">Distinct helicase family with a unique C-terminal domain including a metal-binding cysteine cluster</fullName>
    </submittedName>
</protein>
<keyword evidence="2" id="KW-0067">ATP-binding</keyword>
<feature type="domain" description="Helicase C-terminal" evidence="4">
    <location>
        <begin position="267"/>
        <end position="415"/>
    </location>
</feature>
<dbReference type="InterPro" id="IPR027417">
    <property type="entry name" value="P-loop_NTPase"/>
</dbReference>
<dbReference type="GO" id="GO:0006289">
    <property type="term" value="P:nucleotide-excision repair"/>
    <property type="evidence" value="ECO:0007669"/>
    <property type="project" value="TreeGrafter"/>
</dbReference>
<dbReference type="InterPro" id="IPR003615">
    <property type="entry name" value="HNH_nuc"/>
</dbReference>
<name>A0A0S7BKD8_9CHLR</name>
<evidence type="ECO:0000259" key="4">
    <source>
        <dbReference type="PROSITE" id="PS51194"/>
    </source>
</evidence>
<dbReference type="SUPFAM" id="SSF52540">
    <property type="entry name" value="P-loop containing nucleoside triphosphate hydrolases"/>
    <property type="match status" value="2"/>
</dbReference>
<evidence type="ECO:0000256" key="1">
    <source>
        <dbReference type="ARBA" id="ARBA00022741"/>
    </source>
</evidence>
<dbReference type="GO" id="GO:0036297">
    <property type="term" value="P:interstrand cross-link repair"/>
    <property type="evidence" value="ECO:0007669"/>
    <property type="project" value="TreeGrafter"/>
</dbReference>
<dbReference type="GO" id="GO:0008270">
    <property type="term" value="F:zinc ion binding"/>
    <property type="evidence" value="ECO:0007669"/>
    <property type="project" value="InterPro"/>
</dbReference>